<dbReference type="Pfam" id="PF03583">
    <property type="entry name" value="LIP"/>
    <property type="match status" value="1"/>
</dbReference>
<dbReference type="Gene3D" id="1.10.260.130">
    <property type="match status" value="1"/>
</dbReference>
<comment type="caution">
    <text evidence="1">The sequence shown here is derived from an EMBL/GenBank/DDBJ whole genome shotgun (WGS) entry which is preliminary data.</text>
</comment>
<accession>A0ABW3CGW3</accession>
<dbReference type="Proteomes" id="UP001597083">
    <property type="component" value="Unassembled WGS sequence"/>
</dbReference>
<dbReference type="PANTHER" id="PTHR34853:SF1">
    <property type="entry name" value="LIPASE 5"/>
    <property type="match status" value="1"/>
</dbReference>
<dbReference type="Gene3D" id="3.40.50.1820">
    <property type="entry name" value="alpha/beta hydrolase"/>
    <property type="match status" value="1"/>
</dbReference>
<dbReference type="InterPro" id="IPR029058">
    <property type="entry name" value="AB_hydrolase_fold"/>
</dbReference>
<protein>
    <submittedName>
        <fullName evidence="1">Lipase family protein</fullName>
    </submittedName>
</protein>
<dbReference type="InterPro" id="IPR005152">
    <property type="entry name" value="Lipase_secreted"/>
</dbReference>
<feature type="non-terminal residue" evidence="1">
    <location>
        <position position="1"/>
    </location>
</feature>
<organism evidence="1 2">
    <name type="scientific">Actinomadura adrarensis</name>
    <dbReference type="NCBI Taxonomy" id="1819600"/>
    <lineage>
        <taxon>Bacteria</taxon>
        <taxon>Bacillati</taxon>
        <taxon>Actinomycetota</taxon>
        <taxon>Actinomycetes</taxon>
        <taxon>Streptosporangiales</taxon>
        <taxon>Thermomonosporaceae</taxon>
        <taxon>Actinomadura</taxon>
    </lineage>
</organism>
<dbReference type="PANTHER" id="PTHR34853">
    <property type="match status" value="1"/>
</dbReference>
<evidence type="ECO:0000313" key="2">
    <source>
        <dbReference type="Proteomes" id="UP001597083"/>
    </source>
</evidence>
<reference evidence="2" key="1">
    <citation type="journal article" date="2019" name="Int. J. Syst. Evol. Microbiol.">
        <title>The Global Catalogue of Microorganisms (GCM) 10K type strain sequencing project: providing services to taxonomists for standard genome sequencing and annotation.</title>
        <authorList>
            <consortium name="The Broad Institute Genomics Platform"/>
            <consortium name="The Broad Institute Genome Sequencing Center for Infectious Disease"/>
            <person name="Wu L."/>
            <person name="Ma J."/>
        </authorList>
    </citation>
    <scope>NUCLEOTIDE SEQUENCE [LARGE SCALE GENOMIC DNA]</scope>
    <source>
        <strain evidence="2">JCM 31696</strain>
    </source>
</reference>
<gene>
    <name evidence="1" type="ORF">ACFQ07_11985</name>
</gene>
<proteinExistence type="predicted"/>
<name>A0ABW3CGW3_9ACTN</name>
<evidence type="ECO:0000313" key="1">
    <source>
        <dbReference type="EMBL" id="MFD0852948.1"/>
    </source>
</evidence>
<sequence>GVPGDLKVTARSLNGSLFAGFLADALVGLSAAYPEMPFEEIMNDSGRRAVQQVKENCLFGTLAVFLGARVENFTTDRLSLDQIYALRGPDGTTWGEIVDRQKLGVNIGPRGSGARYEIGFPVFQYRGIAEEIIPWETTDATRAAYCRAGIKTLWTSTYVGEHLTTDWLAAGDVATFLGERFEGKPELNNC</sequence>
<dbReference type="EMBL" id="JBHTIR010001767">
    <property type="protein sequence ID" value="MFD0852948.1"/>
    <property type="molecule type" value="Genomic_DNA"/>
</dbReference>
<keyword evidence="2" id="KW-1185">Reference proteome</keyword>